<accession>A0ABY7VK14</accession>
<dbReference type="InterPro" id="IPR039013">
    <property type="entry name" value="YgiF"/>
</dbReference>
<dbReference type="InterPro" id="IPR033469">
    <property type="entry name" value="CYTH-like_dom_sf"/>
</dbReference>
<dbReference type="EMBL" id="CP059693">
    <property type="protein sequence ID" value="WDE13002.1"/>
    <property type="molecule type" value="Genomic_DNA"/>
</dbReference>
<evidence type="ECO:0000313" key="2">
    <source>
        <dbReference type="EMBL" id="WDE13002.1"/>
    </source>
</evidence>
<dbReference type="CDD" id="cd07756">
    <property type="entry name" value="CYTH-like_Pase_CHAD"/>
    <property type="match status" value="1"/>
</dbReference>
<dbReference type="PANTHER" id="PTHR39569:SF1">
    <property type="entry name" value="INORGANIC TRIPHOSPHATASE"/>
    <property type="match status" value="1"/>
</dbReference>
<evidence type="ECO:0000313" key="3">
    <source>
        <dbReference type="Proteomes" id="UP001215231"/>
    </source>
</evidence>
<dbReference type="PROSITE" id="PS51707">
    <property type="entry name" value="CYTH"/>
    <property type="match status" value="1"/>
</dbReference>
<keyword evidence="3" id="KW-1185">Reference proteome</keyword>
<dbReference type="Proteomes" id="UP001215231">
    <property type="component" value="Chromosome"/>
</dbReference>
<dbReference type="InterPro" id="IPR023577">
    <property type="entry name" value="CYTH_domain"/>
</dbReference>
<gene>
    <name evidence="2" type="ORF">H3N35_05970</name>
</gene>
<dbReference type="SUPFAM" id="SSF55154">
    <property type="entry name" value="CYTH-like phosphatases"/>
    <property type="match status" value="1"/>
</dbReference>
<dbReference type="Pfam" id="PF01928">
    <property type="entry name" value="CYTH"/>
    <property type="match status" value="1"/>
</dbReference>
<name>A0ABY7VK14_9GAMM</name>
<dbReference type="Gene3D" id="2.40.320.10">
    <property type="entry name" value="Hypothetical Protein Pfu-838710-001"/>
    <property type="match status" value="1"/>
</dbReference>
<protein>
    <submittedName>
        <fullName evidence="2">CYTH domain-containing protein</fullName>
    </submittedName>
</protein>
<feature type="domain" description="CYTH" evidence="1">
    <location>
        <begin position="6"/>
        <end position="214"/>
    </location>
</feature>
<dbReference type="SMART" id="SM01118">
    <property type="entry name" value="CYTH"/>
    <property type="match status" value="1"/>
</dbReference>
<evidence type="ECO:0000259" key="1">
    <source>
        <dbReference type="PROSITE" id="PS51707"/>
    </source>
</evidence>
<reference evidence="2 3" key="1">
    <citation type="journal article" date="2022" name="Mar. Drugs">
        <title>Bioassay-Guided Fractionation Leads to the Detection of Cholic Acid Generated by the Rare Thalassomonas sp.</title>
        <authorList>
            <person name="Pheiffer F."/>
            <person name="Schneider Y.K."/>
            <person name="Hansen E.H."/>
            <person name="Andersen J.H."/>
            <person name="Isaksson J."/>
            <person name="Busche T."/>
            <person name="R C."/>
            <person name="Kalinowski J."/>
            <person name="Zyl L.V."/>
            <person name="Trindade M."/>
        </authorList>
    </citation>
    <scope>NUCLEOTIDE SEQUENCE [LARGE SCALE GENOMIC DNA]</scope>
    <source>
        <strain evidence="2 3">A5K-61T</strain>
    </source>
</reference>
<sequence length="363" mass="40731">MNTTSETEIELKFLFGQVIEPKAVSEFLYLQGLSFKQAGAKLKNNYFDTPGLDLARNDIGLRIRSSEGLCEQTVKTAGRVLSGLHQRPEYNVALVNNEKLPVLSLFPSDIWYALDIAQIQQELTAVFSTDFYRTSWEIMCKEGIVLELVLDAGTIESRGKQEIIAEFELELLSGESALAMAQLFDLANLLVGHFKLRPGVNSKAARGYALWLGKGPDKPETFFRQNLLPLALADRESFYLQLDFALAQLQLGVEYCLSSPGAERVKVFSEPLLFLEQIFREASESFASSRPELAAQFEQVIGLYRALEQQLHRASCGKQTAAGYGRLLQEFCYQGAFNHLQLALLELLIDRECLPDGVKAWRE</sequence>
<proteinExistence type="predicted"/>
<organism evidence="2 3">
    <name type="scientific">Thalassomonas haliotis</name>
    <dbReference type="NCBI Taxonomy" id="485448"/>
    <lineage>
        <taxon>Bacteria</taxon>
        <taxon>Pseudomonadati</taxon>
        <taxon>Pseudomonadota</taxon>
        <taxon>Gammaproteobacteria</taxon>
        <taxon>Alteromonadales</taxon>
        <taxon>Colwelliaceae</taxon>
        <taxon>Thalassomonas</taxon>
    </lineage>
</organism>
<dbReference type="PANTHER" id="PTHR39569">
    <property type="entry name" value="INORGANIC TRIPHOSPHATASE"/>
    <property type="match status" value="1"/>
</dbReference>